<evidence type="ECO:0000256" key="1">
    <source>
        <dbReference type="PROSITE-ProRule" id="PRU00409"/>
    </source>
</evidence>
<dbReference type="STRING" id="28115.HQ47_09700"/>
<dbReference type="eggNOG" id="COG1042">
    <property type="taxonomic scope" value="Bacteria"/>
</dbReference>
<evidence type="ECO:0000259" key="2">
    <source>
        <dbReference type="PROSITE" id="PS50975"/>
    </source>
</evidence>
<feature type="domain" description="ATP-grasp" evidence="2">
    <location>
        <begin position="485"/>
        <end position="521"/>
    </location>
</feature>
<keyword evidence="1" id="KW-0547">Nucleotide-binding</keyword>
<comment type="caution">
    <text evidence="3">The sequence shown here is derived from an EMBL/GenBank/DDBJ whole genome shotgun (WGS) entry which is preliminary data.</text>
</comment>
<dbReference type="SMART" id="SM00881">
    <property type="entry name" value="CoA_binding"/>
    <property type="match status" value="1"/>
</dbReference>
<dbReference type="GO" id="GO:0016874">
    <property type="term" value="F:ligase activity"/>
    <property type="evidence" value="ECO:0007669"/>
    <property type="project" value="UniProtKB-KW"/>
</dbReference>
<dbReference type="InterPro" id="IPR016102">
    <property type="entry name" value="Succinyl-CoA_synth-like"/>
</dbReference>
<dbReference type="InterPro" id="IPR032875">
    <property type="entry name" value="Succ_CoA_lig_flav_dom"/>
</dbReference>
<dbReference type="PROSITE" id="PS50975">
    <property type="entry name" value="ATP_GRASP"/>
    <property type="match status" value="1"/>
</dbReference>
<dbReference type="OrthoDB" id="9807426at2"/>
<dbReference type="InterPro" id="IPR036291">
    <property type="entry name" value="NAD(P)-bd_dom_sf"/>
</dbReference>
<dbReference type="GO" id="GO:0005524">
    <property type="term" value="F:ATP binding"/>
    <property type="evidence" value="ECO:0007669"/>
    <property type="project" value="UniProtKB-UniRule"/>
</dbReference>
<gene>
    <name evidence="3" type="ORF">HQ47_09700</name>
</gene>
<dbReference type="SUPFAM" id="SSF51735">
    <property type="entry name" value="NAD(P)-binding Rossmann-fold domains"/>
    <property type="match status" value="1"/>
</dbReference>
<dbReference type="Gene3D" id="3.40.50.720">
    <property type="entry name" value="NAD(P)-binding Rossmann-like Domain"/>
    <property type="match status" value="1"/>
</dbReference>
<evidence type="ECO:0000313" key="4">
    <source>
        <dbReference type="Proteomes" id="UP000030103"/>
    </source>
</evidence>
<proteinExistence type="predicted"/>
<reference evidence="3 4" key="1">
    <citation type="submission" date="2014-09" db="EMBL/GenBank/DDBJ databases">
        <title>Draft Genome Sequence of Porphyromonas macacae COT-192_OH2859.</title>
        <authorList>
            <person name="Wallis C."/>
            <person name="Deusch O."/>
            <person name="O'Flynn C."/>
            <person name="Davis I."/>
            <person name="Horsfall A."/>
            <person name="Kirkwood N."/>
            <person name="Harris S."/>
            <person name="Eisen J.A."/>
            <person name="Coil D.A."/>
            <person name="Darling A.E."/>
            <person name="Jospin G."/>
            <person name="Alexiev A."/>
        </authorList>
    </citation>
    <scope>NUCLEOTIDE SEQUENCE [LARGE SCALE GENOMIC DNA]</scope>
    <source>
        <strain evidence="4">COT-192 OH2859</strain>
    </source>
</reference>
<dbReference type="PANTHER" id="PTHR42793:SF1">
    <property type="entry name" value="PEPTIDYL-LYSINE N-ACETYLTRANSFERASE PATZ"/>
    <property type="match status" value="1"/>
</dbReference>
<sequence length="680" mass="72731">MITPQLVDPKSIVIVGASDNIEKPGGKALYNVKNGTFKGDIYAVNPKKETIQGIKAYKDVSDLPQTDLAILAIPATMCVPNVKVLLEEKGTKTVIILSAGFSEMGAEGKRLEQELASMADKHGATLIGPNCIGVMNPLHQSVFTTPIPKLQWDGATLISSSGATCVFIMESALSKGLPFSAVYSVGNAAHTCVEDVLEYVNETYGTERSPRTVLMYIESIKKPLKFLKNARELIEKGCRIAAVKSGTSDAGGRAAASHTGAMLNSDMAVDALFRKAGIIRCNSRGELTAVGAVLQHAPLKGKRIGIITHAGGPAVMLTDVLSNGGMDVPHLPDDVMAPLLPELFEGSSVSNPVDILSTGTAEQLDKCITFCDKLDNIDGMVVIFGSPGLFSNADAYAVIRKQQKKCKKPIYTVLPSIINAKAEMDVFVDEGGVFFEDEAVLGHALLKETGFIAPDAEPDPVLPNEAAVKELLQGHKGLVPTEQGMKLLDLTGIKRPMNRIVNTEEHAVKAAEELGFPLVMKVVGPAHKSEVGGVILNITTMEAVRTNFKKLNAIECAEGVELCQMEYGLEVFIGVKKEPGFGHLITCGLGGIFVEVLKDIQYALAPVHKSEALRMIRSLKSYKMIQGVRGKEGIDEEVFADAICKVSGLLSAVPEIEEMDLNPLMGHGKHLAAVDVVIKL</sequence>
<dbReference type="Pfam" id="PF13607">
    <property type="entry name" value="Succ_CoA_lig"/>
    <property type="match status" value="1"/>
</dbReference>
<organism evidence="3 4">
    <name type="scientific">Porphyromonas macacae</name>
    <dbReference type="NCBI Taxonomy" id="28115"/>
    <lineage>
        <taxon>Bacteria</taxon>
        <taxon>Pseudomonadati</taxon>
        <taxon>Bacteroidota</taxon>
        <taxon>Bacteroidia</taxon>
        <taxon>Bacteroidales</taxon>
        <taxon>Porphyromonadaceae</taxon>
        <taxon>Porphyromonas</taxon>
    </lineage>
</organism>
<dbReference type="Proteomes" id="UP000030103">
    <property type="component" value="Unassembled WGS sequence"/>
</dbReference>
<dbReference type="EMBL" id="JRFA01000028">
    <property type="protein sequence ID" value="KGN72494.1"/>
    <property type="molecule type" value="Genomic_DNA"/>
</dbReference>
<dbReference type="RefSeq" id="WP_036875089.1">
    <property type="nucleotide sequence ID" value="NZ_JRFA01000028.1"/>
</dbReference>
<name>A0A0A2E7Q8_9PORP</name>
<dbReference type="PANTHER" id="PTHR42793">
    <property type="entry name" value="COA BINDING DOMAIN CONTAINING PROTEIN"/>
    <property type="match status" value="1"/>
</dbReference>
<dbReference type="SUPFAM" id="SSF52210">
    <property type="entry name" value="Succinyl-CoA synthetase domains"/>
    <property type="match status" value="2"/>
</dbReference>
<keyword evidence="3" id="KW-0436">Ligase</keyword>
<dbReference type="SUPFAM" id="SSF56059">
    <property type="entry name" value="Glutathione synthetase ATP-binding domain-like"/>
    <property type="match status" value="1"/>
</dbReference>
<dbReference type="InterPro" id="IPR003781">
    <property type="entry name" value="CoA-bd"/>
</dbReference>
<keyword evidence="4" id="KW-1185">Reference proteome</keyword>
<protein>
    <submittedName>
        <fullName evidence="3">CoA ligase</fullName>
    </submittedName>
</protein>
<keyword evidence="1" id="KW-0067">ATP-binding</keyword>
<dbReference type="AlphaFoldDB" id="A0A0A2E7Q8"/>
<dbReference type="GO" id="GO:0046872">
    <property type="term" value="F:metal ion binding"/>
    <property type="evidence" value="ECO:0007669"/>
    <property type="project" value="InterPro"/>
</dbReference>
<dbReference type="Gene3D" id="3.40.50.261">
    <property type="entry name" value="Succinyl-CoA synthetase domains"/>
    <property type="match status" value="2"/>
</dbReference>
<dbReference type="Gene3D" id="3.30.1490.20">
    <property type="entry name" value="ATP-grasp fold, A domain"/>
    <property type="match status" value="1"/>
</dbReference>
<dbReference type="Pfam" id="PF13549">
    <property type="entry name" value="ATP-grasp_5"/>
    <property type="match status" value="1"/>
</dbReference>
<dbReference type="InterPro" id="IPR011761">
    <property type="entry name" value="ATP-grasp"/>
</dbReference>
<dbReference type="Gene3D" id="3.30.470.20">
    <property type="entry name" value="ATP-grasp fold, B domain"/>
    <property type="match status" value="1"/>
</dbReference>
<evidence type="ECO:0000313" key="3">
    <source>
        <dbReference type="EMBL" id="KGN72494.1"/>
    </source>
</evidence>
<dbReference type="Pfam" id="PF13380">
    <property type="entry name" value="CoA_binding_2"/>
    <property type="match status" value="1"/>
</dbReference>
<dbReference type="InterPro" id="IPR013815">
    <property type="entry name" value="ATP_grasp_subdomain_1"/>
</dbReference>
<accession>A0A0A2E7Q8</accession>